<organism evidence="3">
    <name type="scientific">Tolypothrix bouteillei VB521301</name>
    <dbReference type="NCBI Taxonomy" id="1479485"/>
    <lineage>
        <taxon>Bacteria</taxon>
        <taxon>Bacillati</taxon>
        <taxon>Cyanobacteriota</taxon>
        <taxon>Cyanophyceae</taxon>
        <taxon>Nostocales</taxon>
        <taxon>Tolypothrichaceae</taxon>
        <taxon>Tolypothrix</taxon>
    </lineage>
</organism>
<evidence type="ECO:0000256" key="1">
    <source>
        <dbReference type="SAM" id="MobiDB-lite"/>
    </source>
</evidence>
<reference evidence="3" key="1">
    <citation type="journal article" date="2015" name="Genome Announc.">
        <title>Draft Genome Sequence of Tolypothrix boutellei Strain VB521301.</title>
        <authorList>
            <person name="Chandrababunaidu M.M."/>
            <person name="Singh D."/>
            <person name="Sen D."/>
            <person name="Bhan S."/>
            <person name="Das S."/>
            <person name="Gupta A."/>
            <person name="Adhikary S.P."/>
            <person name="Tripathy S."/>
        </authorList>
    </citation>
    <scope>NUCLEOTIDE SEQUENCE</scope>
    <source>
        <strain evidence="3">VB521301</strain>
    </source>
</reference>
<feature type="compositionally biased region" description="Polar residues" evidence="1">
    <location>
        <begin position="112"/>
        <end position="126"/>
    </location>
</feature>
<dbReference type="EMBL" id="JHEG02000001">
    <property type="protein sequence ID" value="KIE13913.1"/>
    <property type="molecule type" value="Genomic_DNA"/>
</dbReference>
<comment type="caution">
    <text evidence="3">The sequence shown here is derived from an EMBL/GenBank/DDBJ whole genome shotgun (WGS) entry which is preliminary data.</text>
</comment>
<dbReference type="InterPro" id="IPR001387">
    <property type="entry name" value="Cro/C1-type_HTH"/>
</dbReference>
<dbReference type="Gene3D" id="1.10.260.40">
    <property type="entry name" value="lambda repressor-like DNA-binding domains"/>
    <property type="match status" value="1"/>
</dbReference>
<proteinExistence type="predicted"/>
<evidence type="ECO:0000313" key="3">
    <source>
        <dbReference type="EMBL" id="KIE13913.1"/>
    </source>
</evidence>
<dbReference type="AlphaFoldDB" id="A0A0C1RE76"/>
<protein>
    <recommendedName>
        <fullName evidence="2">HTH cro/C1-type domain-containing protein</fullName>
    </recommendedName>
</protein>
<dbReference type="CDD" id="cd00093">
    <property type="entry name" value="HTH_XRE"/>
    <property type="match status" value="1"/>
</dbReference>
<sequence length="126" mass="14248">MIQTLIRWRLKEVMARYDIKGKDLAKKLDISTNAMSALRRAKTMPRLDGTALNLLCNALNELAQDLDKPITPGDLLDYLLDPIHPPEADRVFSLAKRRKANRQEVSKEEDSNTSSLKRLTDDSSIA</sequence>
<feature type="domain" description="HTH cro/C1-type" evidence="2">
    <location>
        <begin position="9"/>
        <end position="62"/>
    </location>
</feature>
<feature type="region of interest" description="Disordered" evidence="1">
    <location>
        <begin position="98"/>
        <end position="126"/>
    </location>
</feature>
<dbReference type="SUPFAM" id="SSF47413">
    <property type="entry name" value="lambda repressor-like DNA-binding domains"/>
    <property type="match status" value="1"/>
</dbReference>
<name>A0A0C1RE76_9CYAN</name>
<accession>A0A0C1RE76</accession>
<dbReference type="GO" id="GO:0003677">
    <property type="term" value="F:DNA binding"/>
    <property type="evidence" value="ECO:0007669"/>
    <property type="project" value="InterPro"/>
</dbReference>
<gene>
    <name evidence="3" type="ORF">DA73_0200670</name>
</gene>
<evidence type="ECO:0000259" key="2">
    <source>
        <dbReference type="Pfam" id="PF13443"/>
    </source>
</evidence>
<feature type="compositionally biased region" description="Basic and acidic residues" evidence="1">
    <location>
        <begin position="101"/>
        <end position="110"/>
    </location>
</feature>
<dbReference type="InterPro" id="IPR010982">
    <property type="entry name" value="Lambda_DNA-bd_dom_sf"/>
</dbReference>
<dbReference type="Pfam" id="PF13443">
    <property type="entry name" value="HTH_26"/>
    <property type="match status" value="1"/>
</dbReference>